<sequence>MHDITVDVLVCGGGMSGMACASFAAQAGARVLVVEKQSTVGGSSNYSAGMFWGPQTYEKLRSWVPDGDPELQHAWIADYLSAVQWMRENEVPTAPRFDGIMTIGIGFPIKIPDLHNLHRSRIISSKTGSDIWTNTTLVQLLQEIPGAAGSRITGAIVRRESFLGNNSPSYYQITAKTVVLATGGFQGSSNLKAQYLSQGGDNIFVRSNRGSVGDGLNLALGVGAATSRGMNTYYGHLMAAPLRADQVDPKDYLPLAQYQSKYCLLLNQAGRRFADETTGDEIINQYLAKQEKRRGFLIFNEKTRLQHCISALFPNAGDIDRLQKARDHECNVGTASTLDGLAQVLSSWGVDSIGAKQTITQYESVVRGKDSGQGLDFPVGPMPPAPLVEGEGPFHAIEVQPSITFTYGGIKIDKEGHALSPDNTKIPGLLVAGVDAGGFSNVGYAGGLALAFVTGFWAAKEIAKELKLPLPKLPPADPKDAAIASIKGRL</sequence>
<dbReference type="GO" id="GO:0016491">
    <property type="term" value="F:oxidoreductase activity"/>
    <property type="evidence" value="ECO:0007669"/>
    <property type="project" value="UniProtKB-KW"/>
</dbReference>
<name>A0A1V6TY25_9EURO</name>
<dbReference type="PANTHER" id="PTHR43400:SF7">
    <property type="entry name" value="FAD-DEPENDENT OXIDOREDUCTASE 2 FAD BINDING DOMAIN-CONTAINING PROTEIN"/>
    <property type="match status" value="1"/>
</dbReference>
<proteinExistence type="predicted"/>
<dbReference type="InterPro" id="IPR027477">
    <property type="entry name" value="Succ_DH/fumarate_Rdtase_cat_sf"/>
</dbReference>
<evidence type="ECO:0000256" key="3">
    <source>
        <dbReference type="ARBA" id="ARBA00022827"/>
    </source>
</evidence>
<keyword evidence="7" id="KW-1185">Reference proteome</keyword>
<dbReference type="InterPro" id="IPR036188">
    <property type="entry name" value="FAD/NAD-bd_sf"/>
</dbReference>
<dbReference type="Pfam" id="PF00890">
    <property type="entry name" value="FAD_binding_2"/>
    <property type="match status" value="2"/>
</dbReference>
<gene>
    <name evidence="6" type="ORF">PENSTE_c001G06395</name>
</gene>
<feature type="domain" description="FAD-dependent oxidoreductase 2 FAD-binding" evidence="5">
    <location>
        <begin position="7"/>
        <end position="85"/>
    </location>
</feature>
<dbReference type="Gene3D" id="3.50.50.60">
    <property type="entry name" value="FAD/NAD(P)-binding domain"/>
    <property type="match status" value="1"/>
</dbReference>
<evidence type="ECO:0000313" key="7">
    <source>
        <dbReference type="Proteomes" id="UP000191285"/>
    </source>
</evidence>
<reference evidence="7" key="1">
    <citation type="journal article" date="2017" name="Nat. Microbiol.">
        <title>Global analysis of biosynthetic gene clusters reveals vast potential of secondary metabolite production in Penicillium species.</title>
        <authorList>
            <person name="Nielsen J.C."/>
            <person name="Grijseels S."/>
            <person name="Prigent S."/>
            <person name="Ji B."/>
            <person name="Dainat J."/>
            <person name="Nielsen K.F."/>
            <person name="Frisvad J.C."/>
            <person name="Workman M."/>
            <person name="Nielsen J."/>
        </authorList>
    </citation>
    <scope>NUCLEOTIDE SEQUENCE [LARGE SCALE GENOMIC DNA]</scope>
    <source>
        <strain evidence="7">IBT 24891</strain>
    </source>
</reference>
<dbReference type="PANTHER" id="PTHR43400">
    <property type="entry name" value="FUMARATE REDUCTASE"/>
    <property type="match status" value="1"/>
</dbReference>
<organism evidence="6 7">
    <name type="scientific">Penicillium steckii</name>
    <dbReference type="NCBI Taxonomy" id="303698"/>
    <lineage>
        <taxon>Eukaryota</taxon>
        <taxon>Fungi</taxon>
        <taxon>Dikarya</taxon>
        <taxon>Ascomycota</taxon>
        <taxon>Pezizomycotina</taxon>
        <taxon>Eurotiomycetes</taxon>
        <taxon>Eurotiomycetidae</taxon>
        <taxon>Eurotiales</taxon>
        <taxon>Aspergillaceae</taxon>
        <taxon>Penicillium</taxon>
    </lineage>
</organism>
<dbReference type="STRING" id="303698.A0A1V6TY25"/>
<evidence type="ECO:0000256" key="4">
    <source>
        <dbReference type="ARBA" id="ARBA00023002"/>
    </source>
</evidence>
<evidence type="ECO:0000313" key="6">
    <source>
        <dbReference type="EMBL" id="OQE31232.1"/>
    </source>
</evidence>
<dbReference type="InterPro" id="IPR050315">
    <property type="entry name" value="FAD-oxidoreductase_2"/>
</dbReference>
<evidence type="ECO:0000256" key="2">
    <source>
        <dbReference type="ARBA" id="ARBA00022630"/>
    </source>
</evidence>
<keyword evidence="4" id="KW-0560">Oxidoreductase</keyword>
<comment type="caution">
    <text evidence="6">The sequence shown here is derived from an EMBL/GenBank/DDBJ whole genome shotgun (WGS) entry which is preliminary data.</text>
</comment>
<dbReference type="Proteomes" id="UP000191285">
    <property type="component" value="Unassembled WGS sequence"/>
</dbReference>
<dbReference type="OrthoDB" id="7777654at2759"/>
<dbReference type="GO" id="GO:0008202">
    <property type="term" value="P:steroid metabolic process"/>
    <property type="evidence" value="ECO:0007669"/>
    <property type="project" value="UniProtKB-ARBA"/>
</dbReference>
<comment type="cofactor">
    <cofactor evidence="1">
        <name>FAD</name>
        <dbReference type="ChEBI" id="CHEBI:57692"/>
    </cofactor>
</comment>
<keyword evidence="2" id="KW-0285">Flavoprotein</keyword>
<dbReference type="SUPFAM" id="SSF56425">
    <property type="entry name" value="Succinate dehydrogenase/fumarate reductase flavoprotein, catalytic domain"/>
    <property type="match status" value="1"/>
</dbReference>
<evidence type="ECO:0000256" key="1">
    <source>
        <dbReference type="ARBA" id="ARBA00001974"/>
    </source>
</evidence>
<protein>
    <recommendedName>
        <fullName evidence="5">FAD-dependent oxidoreductase 2 FAD-binding domain-containing protein</fullName>
    </recommendedName>
</protein>
<accession>A0A1V6TY25</accession>
<feature type="domain" description="FAD-dependent oxidoreductase 2 FAD-binding" evidence="5">
    <location>
        <begin position="126"/>
        <end position="442"/>
    </location>
</feature>
<dbReference type="AlphaFoldDB" id="A0A1V6TY25"/>
<dbReference type="Gene3D" id="3.90.700.10">
    <property type="entry name" value="Succinate dehydrogenase/fumarate reductase flavoprotein, catalytic domain"/>
    <property type="match status" value="1"/>
</dbReference>
<evidence type="ECO:0000259" key="5">
    <source>
        <dbReference type="Pfam" id="PF00890"/>
    </source>
</evidence>
<dbReference type="SUPFAM" id="SSF51905">
    <property type="entry name" value="FAD/NAD(P)-binding domain"/>
    <property type="match status" value="1"/>
</dbReference>
<keyword evidence="3" id="KW-0274">FAD</keyword>
<dbReference type="EMBL" id="MLKD01000001">
    <property type="protein sequence ID" value="OQE31232.1"/>
    <property type="molecule type" value="Genomic_DNA"/>
</dbReference>
<dbReference type="InterPro" id="IPR003953">
    <property type="entry name" value="FAD-dep_OxRdtase_2_FAD-bd"/>
</dbReference>